<dbReference type="Gene3D" id="1.20.5.340">
    <property type="match status" value="1"/>
</dbReference>
<evidence type="ECO:0000256" key="2">
    <source>
        <dbReference type="SAM" id="MobiDB-lite"/>
    </source>
</evidence>
<feature type="coiled-coil region" evidence="1">
    <location>
        <begin position="188"/>
        <end position="215"/>
    </location>
</feature>
<evidence type="ECO:0000256" key="1">
    <source>
        <dbReference type="SAM" id="Coils"/>
    </source>
</evidence>
<sequence>NVTGTAPSSRYLEATEERTAAAQDETLESNRSSALNGEVVNAENELTSLKARYNNAQDELGMLKTRAADLQTRCAKYEKTKDEIAARINNLTAKIREEKSSKLEKLSSVEQRVQQLYNSLAQTVWTPEALERMAEGLRAQKQEVEQECKRMDVVLENKKAQLRQVQMQSADNATEEVILEREERQVALQMFRGEAERLQRLLDQLTLKKQQLVEEIDCLSRP</sequence>
<organism evidence="3">
    <name type="scientific">Amblyomma aureolatum</name>
    <dbReference type="NCBI Taxonomy" id="187763"/>
    <lineage>
        <taxon>Eukaryota</taxon>
        <taxon>Metazoa</taxon>
        <taxon>Ecdysozoa</taxon>
        <taxon>Arthropoda</taxon>
        <taxon>Chelicerata</taxon>
        <taxon>Arachnida</taxon>
        <taxon>Acari</taxon>
        <taxon>Parasitiformes</taxon>
        <taxon>Ixodida</taxon>
        <taxon>Ixodoidea</taxon>
        <taxon>Ixodidae</taxon>
        <taxon>Amblyomminae</taxon>
        <taxon>Amblyomma</taxon>
    </lineage>
</organism>
<evidence type="ECO:0000313" key="3">
    <source>
        <dbReference type="EMBL" id="JAT97029.1"/>
    </source>
</evidence>
<feature type="coiled-coil region" evidence="1">
    <location>
        <begin position="32"/>
        <end position="101"/>
    </location>
</feature>
<feature type="coiled-coil region" evidence="1">
    <location>
        <begin position="127"/>
        <end position="161"/>
    </location>
</feature>
<protein>
    <submittedName>
        <fullName evidence="3">Putative microtubule binding protein</fullName>
    </submittedName>
</protein>
<feature type="non-terminal residue" evidence="3">
    <location>
        <position position="1"/>
    </location>
</feature>
<dbReference type="AlphaFoldDB" id="A0A1E1XCV1"/>
<reference evidence="3" key="1">
    <citation type="journal article" date="2017" name="Front. Cell. Infect. Microbiol.">
        <title>The Distinct Transcriptional Response of the Midgut of Amblyomma sculptum and Amblyomma aureolatum Ticks to Rickettsia rickettsii Correlates to Their Differences in Susceptibility to Infection.</title>
        <authorList>
            <person name="Martins L.A."/>
            <person name="Galletti M.F.B.M."/>
            <person name="Ribeiro J.M."/>
            <person name="Fujita A."/>
            <person name="Costa F.B."/>
            <person name="Labruna M.B."/>
            <person name="Daffre S."/>
            <person name="Fogaca A.C."/>
        </authorList>
    </citation>
    <scope>NUCLEOTIDE SEQUENCE</scope>
</reference>
<accession>A0A1E1XCV1</accession>
<proteinExistence type="evidence at transcript level"/>
<keyword evidence="1" id="KW-0175">Coiled coil</keyword>
<dbReference type="EMBL" id="GFAC01002159">
    <property type="protein sequence ID" value="JAT97029.1"/>
    <property type="molecule type" value="mRNA"/>
</dbReference>
<name>A0A1E1XCV1_9ACAR</name>
<feature type="region of interest" description="Disordered" evidence="2">
    <location>
        <begin position="1"/>
        <end position="32"/>
    </location>
</feature>